<name>A0ACB1A4I4_MELEN</name>
<dbReference type="Proteomes" id="UP001497535">
    <property type="component" value="Unassembled WGS sequence"/>
</dbReference>
<evidence type="ECO:0000313" key="1">
    <source>
        <dbReference type="EMBL" id="CAK5086068.1"/>
    </source>
</evidence>
<reference evidence="1" key="1">
    <citation type="submission" date="2023-11" db="EMBL/GenBank/DDBJ databases">
        <authorList>
            <person name="Poullet M."/>
        </authorList>
    </citation>
    <scope>NUCLEOTIDE SEQUENCE</scope>
    <source>
        <strain evidence="1">E1834</strain>
    </source>
</reference>
<comment type="caution">
    <text evidence="1">The sequence shown here is derived from an EMBL/GenBank/DDBJ whole genome shotgun (WGS) entry which is preliminary data.</text>
</comment>
<protein>
    <submittedName>
        <fullName evidence="1">Uncharacterized protein</fullName>
    </submittedName>
</protein>
<keyword evidence="2" id="KW-1185">Reference proteome</keyword>
<gene>
    <name evidence="1" type="ORF">MENTE1834_LOCUS33555</name>
</gene>
<sequence length="195" mass="21279">MQLSGNTIGAYKRKVGHRSRLQNRKEDGQPFLILPNLNKKLKFSKRSLATALIMAIKIGVFVGALAVLFSLVKGDTQPDNDVVGCVKALITILHKPPPPPPTSDGKPPLPPKDGQPPPPPNGQHPPPPPLPQECIKCGEKCGIKPPTDATKTNVNKYLNYNQININYCSFHSHPNDEVRNSKATSKENACKKIET</sequence>
<evidence type="ECO:0000313" key="2">
    <source>
        <dbReference type="Proteomes" id="UP001497535"/>
    </source>
</evidence>
<accession>A0ACB1A4I4</accession>
<dbReference type="EMBL" id="CAVMJV010000059">
    <property type="protein sequence ID" value="CAK5086068.1"/>
    <property type="molecule type" value="Genomic_DNA"/>
</dbReference>
<organism evidence="1 2">
    <name type="scientific">Meloidogyne enterolobii</name>
    <name type="common">Root-knot nematode worm</name>
    <name type="synonym">Meloidogyne mayaguensis</name>
    <dbReference type="NCBI Taxonomy" id="390850"/>
    <lineage>
        <taxon>Eukaryota</taxon>
        <taxon>Metazoa</taxon>
        <taxon>Ecdysozoa</taxon>
        <taxon>Nematoda</taxon>
        <taxon>Chromadorea</taxon>
        <taxon>Rhabditida</taxon>
        <taxon>Tylenchina</taxon>
        <taxon>Tylenchomorpha</taxon>
        <taxon>Tylenchoidea</taxon>
        <taxon>Meloidogynidae</taxon>
        <taxon>Meloidogyninae</taxon>
        <taxon>Meloidogyne</taxon>
    </lineage>
</organism>
<proteinExistence type="predicted"/>